<dbReference type="NCBIfam" id="NF008171">
    <property type="entry name" value="PRK10918.1"/>
    <property type="match status" value="1"/>
</dbReference>
<gene>
    <name evidence="8" type="ORF">SAMN05660835_00332</name>
</gene>
<evidence type="ECO:0000256" key="4">
    <source>
        <dbReference type="ARBA" id="ARBA00022448"/>
    </source>
</evidence>
<dbReference type="GO" id="GO:0035435">
    <property type="term" value="P:phosphate ion transmembrane transport"/>
    <property type="evidence" value="ECO:0007669"/>
    <property type="project" value="InterPro"/>
</dbReference>
<keyword evidence="5 6" id="KW-0592">Phosphate transport</keyword>
<dbReference type="PROSITE" id="PS51257">
    <property type="entry name" value="PROKAR_LIPOPROTEIN"/>
    <property type="match status" value="1"/>
</dbReference>
<organism evidence="8 9">
    <name type="scientific">Desulfurella multipotens</name>
    <dbReference type="NCBI Taxonomy" id="79269"/>
    <lineage>
        <taxon>Bacteria</taxon>
        <taxon>Pseudomonadati</taxon>
        <taxon>Campylobacterota</taxon>
        <taxon>Desulfurellia</taxon>
        <taxon>Desulfurellales</taxon>
        <taxon>Desulfurellaceae</taxon>
        <taxon>Desulfurella</taxon>
    </lineage>
</organism>
<dbReference type="AlphaFoldDB" id="A0A1G6IXI0"/>
<dbReference type="Proteomes" id="UP000199411">
    <property type="component" value="Unassembled WGS sequence"/>
</dbReference>
<reference evidence="9" key="1">
    <citation type="submission" date="2016-10" db="EMBL/GenBank/DDBJ databases">
        <authorList>
            <person name="Varghese N."/>
            <person name="Submissions S."/>
        </authorList>
    </citation>
    <scope>NUCLEOTIDE SEQUENCE [LARGE SCALE GENOMIC DNA]</scope>
    <source>
        <strain evidence="9">DSM 8415</strain>
    </source>
</reference>
<evidence type="ECO:0000256" key="5">
    <source>
        <dbReference type="ARBA" id="ARBA00022592"/>
    </source>
</evidence>
<dbReference type="PANTHER" id="PTHR42996:SF1">
    <property type="entry name" value="PHOSPHATE-BINDING PROTEIN PSTS"/>
    <property type="match status" value="1"/>
</dbReference>
<dbReference type="GO" id="GO:0042301">
    <property type="term" value="F:phosphate ion binding"/>
    <property type="evidence" value="ECO:0007669"/>
    <property type="project" value="InterPro"/>
</dbReference>
<evidence type="ECO:0000259" key="7">
    <source>
        <dbReference type="Pfam" id="PF12849"/>
    </source>
</evidence>
<evidence type="ECO:0000313" key="9">
    <source>
        <dbReference type="Proteomes" id="UP000199411"/>
    </source>
</evidence>
<sequence>MLKPQRWLKLLMLAVFLVSCILFDAKVSQAGWSINGAGATFPYPVYTKWAFDFEKATGNKVNYQGVGSGAGIKQVTQGVVAFGGSDMCLKADELKEKNLLQFPSLVGGILVVVNIPGIKDNQLRLSNNTIAKIFMGEIKNWDDPLIKKDNPRLKLPNLPITIVHRADGSGTNWNFTYWLSQVSKEWDEKIHYGLSVNWPVGVGGKGNMGVANYVKQISGAIGYVEYAFWLQNRLTSVVLQNKEGKWVEPSVAAFKEAAAKANWQEKNGFCEVLINQGGAKTWPIVSGTFVLVPNTKKAEQKQAVEFFKWAFEHGDKAAESLGYIPLPKSTKNLILKYLSNNGF</sequence>
<comment type="function">
    <text evidence="1">Part of the ABC transporter complex PstSACB involved in phosphate import.</text>
</comment>
<dbReference type="OrthoDB" id="9801510at2"/>
<dbReference type="Pfam" id="PF12849">
    <property type="entry name" value="PBP_like_2"/>
    <property type="match status" value="1"/>
</dbReference>
<dbReference type="GO" id="GO:0043190">
    <property type="term" value="C:ATP-binding cassette (ABC) transporter complex"/>
    <property type="evidence" value="ECO:0007669"/>
    <property type="project" value="InterPro"/>
</dbReference>
<dbReference type="InterPro" id="IPR050962">
    <property type="entry name" value="Phosphate-bind_PstS"/>
</dbReference>
<dbReference type="EMBL" id="FMYU01000002">
    <property type="protein sequence ID" value="SDC11164.1"/>
    <property type="molecule type" value="Genomic_DNA"/>
</dbReference>
<dbReference type="RefSeq" id="WP_092127715.1">
    <property type="nucleotide sequence ID" value="NZ_FMYU01000002.1"/>
</dbReference>
<dbReference type="SUPFAM" id="SSF53850">
    <property type="entry name" value="Periplasmic binding protein-like II"/>
    <property type="match status" value="1"/>
</dbReference>
<evidence type="ECO:0000256" key="6">
    <source>
        <dbReference type="PIRNR" id="PIRNR002756"/>
    </source>
</evidence>
<keyword evidence="9" id="KW-1185">Reference proteome</keyword>
<dbReference type="InterPro" id="IPR005673">
    <property type="entry name" value="ABC_phos-bd_PstS"/>
</dbReference>
<evidence type="ECO:0000313" key="8">
    <source>
        <dbReference type="EMBL" id="SDC11164.1"/>
    </source>
</evidence>
<dbReference type="InterPro" id="IPR024370">
    <property type="entry name" value="PBP_domain"/>
</dbReference>
<evidence type="ECO:0000256" key="3">
    <source>
        <dbReference type="ARBA" id="ARBA00011529"/>
    </source>
</evidence>
<evidence type="ECO:0000256" key="1">
    <source>
        <dbReference type="ARBA" id="ARBA00002841"/>
    </source>
</evidence>
<dbReference type="NCBIfam" id="TIGR00975">
    <property type="entry name" value="3a0107s03"/>
    <property type="match status" value="1"/>
</dbReference>
<comment type="subunit">
    <text evidence="3">The complex is composed of two ATP-binding proteins (PstB), two transmembrane proteins (PstC and PstA) and a solute-binding protein (PstS).</text>
</comment>
<proteinExistence type="inferred from homology"/>
<name>A0A1G6IXI0_9BACT</name>
<feature type="domain" description="PBP" evidence="7">
    <location>
        <begin position="33"/>
        <end position="311"/>
    </location>
</feature>
<keyword evidence="4 6" id="KW-0813">Transport</keyword>
<dbReference type="Gene3D" id="3.40.190.10">
    <property type="entry name" value="Periplasmic binding protein-like II"/>
    <property type="match status" value="2"/>
</dbReference>
<protein>
    <recommendedName>
        <fullName evidence="6">Phosphate-binding protein</fullName>
    </recommendedName>
</protein>
<comment type="similarity">
    <text evidence="2 6">Belongs to the PstS family.</text>
</comment>
<dbReference type="PIRSF" id="PIRSF002756">
    <property type="entry name" value="PstS"/>
    <property type="match status" value="1"/>
</dbReference>
<dbReference type="CDD" id="cd13565">
    <property type="entry name" value="PBP2_PstS"/>
    <property type="match status" value="1"/>
</dbReference>
<accession>A0A1G6IXI0</accession>
<dbReference type="PANTHER" id="PTHR42996">
    <property type="entry name" value="PHOSPHATE-BINDING PROTEIN PSTS"/>
    <property type="match status" value="1"/>
</dbReference>
<evidence type="ECO:0000256" key="2">
    <source>
        <dbReference type="ARBA" id="ARBA00008725"/>
    </source>
</evidence>